<keyword evidence="3 8" id="KW-0436">Ligase</keyword>
<dbReference type="AlphaFoldDB" id="A0A173YBV6"/>
<dbReference type="RefSeq" id="WP_009320675.1">
    <property type="nucleotide sequence ID" value="NZ_CATVPX010000031.1"/>
</dbReference>
<dbReference type="InterPro" id="IPR012796">
    <property type="entry name" value="Lysidine-tRNA-synth_C"/>
</dbReference>
<evidence type="ECO:0000256" key="8">
    <source>
        <dbReference type="HAMAP-Rule" id="MF_01161"/>
    </source>
</evidence>
<evidence type="ECO:0000256" key="4">
    <source>
        <dbReference type="ARBA" id="ARBA00022694"/>
    </source>
</evidence>
<evidence type="ECO:0000256" key="3">
    <source>
        <dbReference type="ARBA" id="ARBA00022598"/>
    </source>
</evidence>
<sequence>MRIVKSCVLRGASYIKTRIWYSILMMEKAGRETEKLIEELIVQFHMIEHGDVVIAGVSGGADSVCLLLTLCSLREKFGFEVKVCHVNHCLRGAAADADEEYVKKLCGELGVECRVFRKEVELIAEKRKQSCEEAGREVRREAFEQMCAENGGTKIATAHHRDDQAETVLLNIARGTGIRGLCGIVPVRDNRIRPLLSLTRDRIESYLRERGIVWRVDATNEEDDYTRNRIRHKVLPVLENEVNDQTVKHLESLSRQAEEICEYLDYSVRQLWKTCVSVRKKDQEQKESPIELVIEKESFFQSFPAVRKLLLQKCIGKVRGGQKDLTSAHLQSVSELFDRQVGKQIDLPGGVAAKRTYDGIEIIRQTQSRAETGKAAPESDAAGKLELRFVENGDILQAEEIPQKSYTKWIDYDIIKCGLCVRTRQSGDYLVIDDQGRRQKLKAWFINEKIPKEERDRMLLVADGSHIVWIPGYRMSRAYKVTEKTKNIVEIKITEEEKDGRNDQRDDFGRES</sequence>
<evidence type="ECO:0000259" key="9">
    <source>
        <dbReference type="SMART" id="SM00977"/>
    </source>
</evidence>
<reference evidence="10 11" key="1">
    <citation type="submission" date="2015-09" db="EMBL/GenBank/DDBJ databases">
        <authorList>
            <consortium name="Pathogen Informatics"/>
        </authorList>
    </citation>
    <scope>NUCLEOTIDE SEQUENCE [LARGE SCALE GENOMIC DNA]</scope>
    <source>
        <strain evidence="10 11">2789STDY5834841</strain>
    </source>
</reference>
<dbReference type="NCBIfam" id="TIGR02433">
    <property type="entry name" value="lysidine_TilS_C"/>
    <property type="match status" value="1"/>
</dbReference>
<proteinExistence type="inferred from homology"/>
<keyword evidence="4 8" id="KW-0819">tRNA processing</keyword>
<evidence type="ECO:0000313" key="11">
    <source>
        <dbReference type="Proteomes" id="UP000095787"/>
    </source>
</evidence>
<dbReference type="InterPro" id="IPR014729">
    <property type="entry name" value="Rossmann-like_a/b/a_fold"/>
</dbReference>
<protein>
    <recommendedName>
        <fullName evidence="8">tRNA(Ile)-lysidine synthase</fullName>
        <ecNumber evidence="8">6.3.4.19</ecNumber>
    </recommendedName>
    <alternativeName>
        <fullName evidence="8">tRNA(Ile)-2-lysyl-cytidine synthase</fullName>
    </alternativeName>
    <alternativeName>
        <fullName evidence="8">tRNA(Ile)-lysidine synthetase</fullName>
    </alternativeName>
</protein>
<evidence type="ECO:0000256" key="6">
    <source>
        <dbReference type="ARBA" id="ARBA00022840"/>
    </source>
</evidence>
<comment type="subcellular location">
    <subcellularLocation>
        <location evidence="1 8">Cytoplasm</location>
    </subcellularLocation>
</comment>
<accession>A0A173YBV6</accession>
<evidence type="ECO:0000256" key="5">
    <source>
        <dbReference type="ARBA" id="ARBA00022741"/>
    </source>
</evidence>
<dbReference type="Pfam" id="PF11734">
    <property type="entry name" value="TilS_C"/>
    <property type="match status" value="1"/>
</dbReference>
<name>A0A173YBV6_9FIRM</name>
<dbReference type="SUPFAM" id="SSF52402">
    <property type="entry name" value="Adenine nucleotide alpha hydrolases-like"/>
    <property type="match status" value="1"/>
</dbReference>
<dbReference type="SUPFAM" id="SSF82829">
    <property type="entry name" value="MesJ substrate recognition domain-like"/>
    <property type="match status" value="1"/>
</dbReference>
<dbReference type="CDD" id="cd01992">
    <property type="entry name" value="TilS_N"/>
    <property type="match status" value="1"/>
</dbReference>
<dbReference type="Gene3D" id="3.40.50.620">
    <property type="entry name" value="HUPs"/>
    <property type="match status" value="1"/>
</dbReference>
<dbReference type="EMBL" id="CYZO01000003">
    <property type="protein sequence ID" value="CUN60218.1"/>
    <property type="molecule type" value="Genomic_DNA"/>
</dbReference>
<feature type="binding site" evidence="8">
    <location>
        <begin position="58"/>
        <end position="63"/>
    </location>
    <ligand>
        <name>ATP</name>
        <dbReference type="ChEBI" id="CHEBI:30616"/>
    </ligand>
</feature>
<keyword evidence="6 8" id="KW-0067">ATP-binding</keyword>
<dbReference type="EC" id="6.3.4.19" evidence="8"/>
<dbReference type="InterPro" id="IPR011063">
    <property type="entry name" value="TilS/TtcA_N"/>
</dbReference>
<dbReference type="GO" id="GO:0005737">
    <property type="term" value="C:cytoplasm"/>
    <property type="evidence" value="ECO:0007669"/>
    <property type="project" value="UniProtKB-SubCell"/>
</dbReference>
<dbReference type="PANTHER" id="PTHR43033:SF1">
    <property type="entry name" value="TRNA(ILE)-LYSIDINE SYNTHASE-RELATED"/>
    <property type="match status" value="1"/>
</dbReference>
<keyword evidence="5 8" id="KW-0547">Nucleotide-binding</keyword>
<dbReference type="Pfam" id="PF01171">
    <property type="entry name" value="ATP_bind_3"/>
    <property type="match status" value="1"/>
</dbReference>
<dbReference type="Proteomes" id="UP000095787">
    <property type="component" value="Unassembled WGS sequence"/>
</dbReference>
<evidence type="ECO:0000256" key="7">
    <source>
        <dbReference type="ARBA" id="ARBA00048539"/>
    </source>
</evidence>
<comment type="function">
    <text evidence="8">Ligates lysine onto the cytidine present at position 34 of the AUA codon-specific tRNA(Ile) that contains the anticodon CAU, in an ATP-dependent manner. Cytidine is converted to lysidine, thus changing the amino acid specificity of the tRNA from methionine to isoleucine.</text>
</comment>
<dbReference type="SMART" id="SM00977">
    <property type="entry name" value="TilS_C"/>
    <property type="match status" value="1"/>
</dbReference>
<comment type="catalytic activity">
    <reaction evidence="7 8">
        <text>cytidine(34) in tRNA(Ile2) + L-lysine + ATP = lysidine(34) in tRNA(Ile2) + AMP + diphosphate + H(+)</text>
        <dbReference type="Rhea" id="RHEA:43744"/>
        <dbReference type="Rhea" id="RHEA-COMP:10625"/>
        <dbReference type="Rhea" id="RHEA-COMP:10670"/>
        <dbReference type="ChEBI" id="CHEBI:15378"/>
        <dbReference type="ChEBI" id="CHEBI:30616"/>
        <dbReference type="ChEBI" id="CHEBI:32551"/>
        <dbReference type="ChEBI" id="CHEBI:33019"/>
        <dbReference type="ChEBI" id="CHEBI:82748"/>
        <dbReference type="ChEBI" id="CHEBI:83665"/>
        <dbReference type="ChEBI" id="CHEBI:456215"/>
        <dbReference type="EC" id="6.3.4.19"/>
    </reaction>
</comment>
<dbReference type="InterPro" id="IPR012094">
    <property type="entry name" value="tRNA_Ile_lys_synt"/>
</dbReference>
<dbReference type="GO" id="GO:0006400">
    <property type="term" value="P:tRNA modification"/>
    <property type="evidence" value="ECO:0007669"/>
    <property type="project" value="UniProtKB-UniRule"/>
</dbReference>
<dbReference type="NCBIfam" id="TIGR02432">
    <property type="entry name" value="lysidine_TilS_N"/>
    <property type="match status" value="1"/>
</dbReference>
<evidence type="ECO:0000256" key="2">
    <source>
        <dbReference type="ARBA" id="ARBA00022490"/>
    </source>
</evidence>
<dbReference type="GO" id="GO:0032267">
    <property type="term" value="F:tRNA(Ile)-lysidine synthase activity"/>
    <property type="evidence" value="ECO:0007669"/>
    <property type="project" value="UniProtKB-EC"/>
</dbReference>
<evidence type="ECO:0000256" key="1">
    <source>
        <dbReference type="ARBA" id="ARBA00004496"/>
    </source>
</evidence>
<feature type="domain" description="Lysidine-tRNA(Ile) synthetase C-terminal" evidence="9">
    <location>
        <begin position="419"/>
        <end position="491"/>
    </location>
</feature>
<dbReference type="PANTHER" id="PTHR43033">
    <property type="entry name" value="TRNA(ILE)-LYSIDINE SYNTHASE-RELATED"/>
    <property type="match status" value="1"/>
</dbReference>
<organism evidence="10 11">
    <name type="scientific">[Ruminococcus] torques</name>
    <dbReference type="NCBI Taxonomy" id="33039"/>
    <lineage>
        <taxon>Bacteria</taxon>
        <taxon>Bacillati</taxon>
        <taxon>Bacillota</taxon>
        <taxon>Clostridia</taxon>
        <taxon>Lachnospirales</taxon>
        <taxon>Lachnospiraceae</taxon>
        <taxon>Mediterraneibacter</taxon>
    </lineage>
</organism>
<gene>
    <name evidence="8 10" type="primary">tilS</name>
    <name evidence="10" type="ORF">ERS852456_00335</name>
</gene>
<dbReference type="SUPFAM" id="SSF56037">
    <property type="entry name" value="PheT/TilS domain"/>
    <property type="match status" value="1"/>
</dbReference>
<evidence type="ECO:0000313" key="10">
    <source>
        <dbReference type="EMBL" id="CUN60218.1"/>
    </source>
</evidence>
<comment type="similarity">
    <text evidence="8">Belongs to the tRNA(Ile)-lysidine synthase family.</text>
</comment>
<dbReference type="InterPro" id="IPR012795">
    <property type="entry name" value="tRNA_Ile_lys_synt_N"/>
</dbReference>
<dbReference type="HAMAP" id="MF_01161">
    <property type="entry name" value="tRNA_Ile_lys_synt"/>
    <property type="match status" value="1"/>
</dbReference>
<dbReference type="GO" id="GO:0005524">
    <property type="term" value="F:ATP binding"/>
    <property type="evidence" value="ECO:0007669"/>
    <property type="project" value="UniProtKB-UniRule"/>
</dbReference>
<comment type="domain">
    <text evidence="8">The N-terminal region contains the highly conserved SGGXDS motif, predicted to be a P-loop motif involved in ATP binding.</text>
</comment>
<keyword evidence="2 8" id="KW-0963">Cytoplasm</keyword>